<dbReference type="Gene3D" id="3.30.450.20">
    <property type="entry name" value="PAS domain"/>
    <property type="match status" value="1"/>
</dbReference>
<dbReference type="Pfam" id="PF01590">
    <property type="entry name" value="GAF"/>
    <property type="match status" value="1"/>
</dbReference>
<dbReference type="PANTHER" id="PTHR43156:SF2">
    <property type="entry name" value="STAGE II SPORULATION PROTEIN E"/>
    <property type="match status" value="1"/>
</dbReference>
<evidence type="ECO:0000256" key="1">
    <source>
        <dbReference type="ARBA" id="ARBA00022801"/>
    </source>
</evidence>
<dbReference type="SUPFAM" id="SSF55874">
    <property type="entry name" value="ATPase domain of HSP90 chaperone/DNA topoisomerase II/histidine kinase"/>
    <property type="match status" value="1"/>
</dbReference>
<dbReference type="Gene3D" id="3.30.565.10">
    <property type="entry name" value="Histidine kinase-like ATPase, C-terminal domain"/>
    <property type="match status" value="1"/>
</dbReference>
<dbReference type="Pfam" id="PF07228">
    <property type="entry name" value="SpoIIE"/>
    <property type="match status" value="1"/>
</dbReference>
<dbReference type="SMART" id="SM00331">
    <property type="entry name" value="PP2C_SIG"/>
    <property type="match status" value="1"/>
</dbReference>
<dbReference type="InterPro" id="IPR029016">
    <property type="entry name" value="GAF-like_dom_sf"/>
</dbReference>
<proteinExistence type="predicted"/>
<accession>A0ABW9QX15</accession>
<dbReference type="InterPro" id="IPR001932">
    <property type="entry name" value="PPM-type_phosphatase-like_dom"/>
</dbReference>
<dbReference type="EMBL" id="WJHE01000980">
    <property type="protein sequence ID" value="MST34394.1"/>
    <property type="molecule type" value="Genomic_DNA"/>
</dbReference>
<sequence length="690" mass="73423">MAGAFEAAEEGLITSIAGLVDWATLRDALELSPAQVLVLAGPDLRVAYQNPESARIVGRRPLGVPAAEAFPEYPTWVAALEDVRLDGRTIRYRRAPMTVETDGHAQVLVVDAVATPLLGRDGTVEAVVSQAVDVTHVPADDHRLRQALALARVTVELSRSLDVAQVTDAVSRSAAEVFEGWCLLDLFAPDGSLQRVAITHHDPTMEPVIDQLKRLPRVSGRALGRTESVSATVARTGESTVGRFDTDVVVASATSAEHAETLRRLAPASYLSVPIQLGPRRLGALSVTRSVARPELTAEDMGVAEQFAERAAIALAHARDYDEQRQAVLVLQRTLLPPPPSSTAGRASLAVRYRAGGAGSEVGGDWYDVIGLEGGRLAVAIGDVEGHDLPAAAYMSQVRAVVHAFARSGLPPARVASEANRYLIDCGADRLVTLAYFEIAPEEGLVTWVRAGHVPAVVVPGDGTAAVVHGRGGLPLGVDADAEWVEETAGLPPGALLAAFTDGLVELPGCDIDARIALMASMLRDGAGDDLEALADRVLERFSDPEPSPDDVALVLLRLPPAELPRSARVARRLPPTSSSVTVARHFVTDLLGEWALDDDLIDTAALLTSELMSNAARHTDTDLELRVERSDGMVRIGVFDDSHRLPLPAHQPADAPSGRGLQLVETLSAEWGVETEARGKVVWFSLRIP</sequence>
<dbReference type="Gene3D" id="3.30.450.40">
    <property type="match status" value="1"/>
</dbReference>
<evidence type="ECO:0000313" key="3">
    <source>
        <dbReference type="EMBL" id="MST34394.1"/>
    </source>
</evidence>
<dbReference type="InterPro" id="IPR003594">
    <property type="entry name" value="HATPase_dom"/>
</dbReference>
<organism evidence="3 4">
    <name type="scientific">Acidiferrimicrobium australe</name>
    <dbReference type="NCBI Taxonomy" id="2664430"/>
    <lineage>
        <taxon>Bacteria</taxon>
        <taxon>Bacillati</taxon>
        <taxon>Actinomycetota</taxon>
        <taxon>Acidimicrobiia</taxon>
        <taxon>Acidimicrobiales</taxon>
        <taxon>Acidimicrobiaceae</taxon>
        <taxon>Acidiferrimicrobium</taxon>
    </lineage>
</organism>
<protein>
    <submittedName>
        <fullName evidence="3">SpoIIE family protein phosphatase</fullName>
    </submittedName>
</protein>
<evidence type="ECO:0000259" key="2">
    <source>
        <dbReference type="SMART" id="SM00331"/>
    </source>
</evidence>
<comment type="caution">
    <text evidence="3">The sequence shown here is derived from an EMBL/GenBank/DDBJ whole genome shotgun (WGS) entry which is preliminary data.</text>
</comment>
<keyword evidence="4" id="KW-1185">Reference proteome</keyword>
<feature type="domain" description="PPM-type phosphatase" evidence="2">
    <location>
        <begin position="346"/>
        <end position="559"/>
    </location>
</feature>
<keyword evidence="1" id="KW-0378">Hydrolase</keyword>
<reference evidence="3 4" key="1">
    <citation type="submission" date="2019-11" db="EMBL/GenBank/DDBJ databases">
        <title>Acidiferrimicrobium australis gen. nov., sp. nov., an acidophilic and obligately heterotrophic, member of the Actinobacteria that catalyses dissimilatory oxido- reduction of iron isolated from metal-rich acidic water in Chile.</title>
        <authorList>
            <person name="Gonzalez D."/>
            <person name="Huber K."/>
            <person name="Hedrich S."/>
            <person name="Rojas-Villalobos C."/>
            <person name="Quatrini R."/>
            <person name="Dinamarca M.A."/>
            <person name="Schwarz A."/>
            <person name="Canales C."/>
            <person name="Nancucheo I."/>
        </authorList>
    </citation>
    <scope>NUCLEOTIDE SEQUENCE [LARGE SCALE GENOMIC DNA]</scope>
    <source>
        <strain evidence="3 4">USS-CCA1</strain>
    </source>
</reference>
<name>A0ABW9QX15_9ACTN</name>
<dbReference type="InterPro" id="IPR036890">
    <property type="entry name" value="HATPase_C_sf"/>
</dbReference>
<dbReference type="InterPro" id="IPR036457">
    <property type="entry name" value="PPM-type-like_dom_sf"/>
</dbReference>
<dbReference type="Pfam" id="PF13581">
    <property type="entry name" value="HATPase_c_2"/>
    <property type="match status" value="1"/>
</dbReference>
<dbReference type="CDD" id="cd16936">
    <property type="entry name" value="HATPase_RsbW-like"/>
    <property type="match status" value="1"/>
</dbReference>
<dbReference type="Gene3D" id="3.60.40.10">
    <property type="entry name" value="PPM-type phosphatase domain"/>
    <property type="match status" value="1"/>
</dbReference>
<dbReference type="SUPFAM" id="SSF55781">
    <property type="entry name" value="GAF domain-like"/>
    <property type="match status" value="1"/>
</dbReference>
<gene>
    <name evidence="3" type="ORF">GHK86_16910</name>
</gene>
<dbReference type="InterPro" id="IPR052016">
    <property type="entry name" value="Bact_Sigma-Reg"/>
</dbReference>
<dbReference type="PANTHER" id="PTHR43156">
    <property type="entry name" value="STAGE II SPORULATION PROTEIN E-RELATED"/>
    <property type="match status" value="1"/>
</dbReference>
<evidence type="ECO:0000313" key="4">
    <source>
        <dbReference type="Proteomes" id="UP000437736"/>
    </source>
</evidence>
<dbReference type="Proteomes" id="UP000437736">
    <property type="component" value="Unassembled WGS sequence"/>
</dbReference>
<dbReference type="InterPro" id="IPR003018">
    <property type="entry name" value="GAF"/>
</dbReference>